<dbReference type="PANTHER" id="PTHR40590:SF1">
    <property type="entry name" value="CYTOPLASMIC PROTEIN"/>
    <property type="match status" value="1"/>
</dbReference>
<dbReference type="AlphaFoldDB" id="A0A0S2W0X1"/>
<dbReference type="RefSeq" id="WP_058117058.1">
    <property type="nucleotide sequence ID" value="NZ_CP011307.1"/>
</dbReference>
<dbReference type="InterPro" id="IPR002816">
    <property type="entry name" value="TraB/PrgY/GumN_fam"/>
</dbReference>
<gene>
    <name evidence="2" type="ORF">IB211_00621</name>
</gene>
<proteinExistence type="predicted"/>
<name>A0A0S2W0X1_9FIRM</name>
<keyword evidence="3" id="KW-1185">Reference proteome</keyword>
<keyword evidence="1" id="KW-0732">Signal</keyword>
<evidence type="ECO:0000313" key="3">
    <source>
        <dbReference type="Proteomes" id="UP000064844"/>
    </source>
</evidence>
<dbReference type="PANTHER" id="PTHR40590">
    <property type="entry name" value="CYTOPLASMIC PROTEIN-RELATED"/>
    <property type="match status" value="1"/>
</dbReference>
<organism evidence="2 3">
    <name type="scientific">Intestinimonas butyriciproducens</name>
    <dbReference type="NCBI Taxonomy" id="1297617"/>
    <lineage>
        <taxon>Bacteria</taxon>
        <taxon>Bacillati</taxon>
        <taxon>Bacillota</taxon>
        <taxon>Clostridia</taxon>
        <taxon>Eubacteriales</taxon>
        <taxon>Intestinimonas</taxon>
    </lineage>
</organism>
<evidence type="ECO:0000256" key="1">
    <source>
        <dbReference type="SAM" id="SignalP"/>
    </source>
</evidence>
<dbReference type="Proteomes" id="UP000064844">
    <property type="component" value="Chromosome"/>
</dbReference>
<evidence type="ECO:0000313" key="2">
    <source>
        <dbReference type="EMBL" id="ALP93016.1"/>
    </source>
</evidence>
<sequence>MKKRLPALLLALSMLAPLPARAAQPETPPVSPWACEAMYEALALGLWEADGTDSVLEEITDEQLERIGSIVSDRLALLKAPARAPAPPPAIDTTRGGVVNALYRQAAVWDFPEVEADADAVDGLVEMGVLLGRGEARDLALESPCTLQEALVMAQRLVLHLYDRRGAGAQGFLWRAEGNGNTLYLLGTIHVDRDNIYPLSGRLREIIAGADDAIFEVDFGDKEDTQAFLAMQDYPEGEALRDHVSGALFQEAVAVGAALPQPYTMDEAAVDRYKPWAYANLVNSVTLLMGEDSLEDPLAVDTYIYNKAVSSGVTVDAVESYVYQGELFDSLSGPYQAGYLSGALSGFRAAQRGDTVSSGVEDISRWVEWWKSGDAASFAAAYGKDEVLRAADELDERLLLRRDPGMIEYADRYLSAEGPRTGILVVGAAHMIGETGVVRGLQALGYTVELAPDGR</sequence>
<dbReference type="InterPro" id="IPR047111">
    <property type="entry name" value="YbaP-like"/>
</dbReference>
<reference evidence="3" key="2">
    <citation type="submission" date="2015-04" db="EMBL/GenBank/DDBJ databases">
        <title>A butyrogenic pathway from the amino acid lysine in a human gut commensal.</title>
        <authorList>
            <person name="de Vos W.M."/>
            <person name="Bui N.T.P."/>
            <person name="Plugge C.M."/>
            <person name="Ritari J."/>
        </authorList>
    </citation>
    <scope>NUCLEOTIDE SEQUENCE [LARGE SCALE GENOMIC DNA]</scope>
    <source>
        <strain evidence="3">AF211</strain>
    </source>
</reference>
<dbReference type="Pfam" id="PF01963">
    <property type="entry name" value="TraB_PrgY_gumN"/>
    <property type="match status" value="1"/>
</dbReference>
<dbReference type="EMBL" id="CP011307">
    <property type="protein sequence ID" value="ALP93016.1"/>
    <property type="molecule type" value="Genomic_DNA"/>
</dbReference>
<dbReference type="eggNOG" id="COG3735">
    <property type="taxonomic scope" value="Bacteria"/>
</dbReference>
<accession>A0A0S2W0X1</accession>
<feature type="chain" id="PRO_5006606256" description="TraB/GumN family protein" evidence="1">
    <location>
        <begin position="23"/>
        <end position="455"/>
    </location>
</feature>
<dbReference type="KEGG" id="ibu:IB211_00621"/>
<dbReference type="CDD" id="cd14789">
    <property type="entry name" value="Tiki"/>
    <property type="match status" value="1"/>
</dbReference>
<dbReference type="STRING" id="1297617.IB211_00621"/>
<protein>
    <recommendedName>
        <fullName evidence="4">TraB/GumN family protein</fullName>
    </recommendedName>
</protein>
<evidence type="ECO:0008006" key="4">
    <source>
        <dbReference type="Google" id="ProtNLM"/>
    </source>
</evidence>
<feature type="signal peptide" evidence="1">
    <location>
        <begin position="1"/>
        <end position="22"/>
    </location>
</feature>
<reference evidence="2 3" key="1">
    <citation type="journal article" date="2015" name="Nat. Commun.">
        <title>Production of butyrate from lysine and the Amadori product fructoselysine by a human gut commensal.</title>
        <authorList>
            <person name="Bui T.P."/>
            <person name="Ritari J."/>
            <person name="Boeren S."/>
            <person name="de Waard P."/>
            <person name="Plugge C.M."/>
            <person name="de Vos W.M."/>
        </authorList>
    </citation>
    <scope>NUCLEOTIDE SEQUENCE [LARGE SCALE GENOMIC DNA]</scope>
    <source>
        <strain evidence="2 3">AF211</strain>
    </source>
</reference>